<evidence type="ECO:0000256" key="7">
    <source>
        <dbReference type="ARBA" id="ARBA00022777"/>
    </source>
</evidence>
<dbReference type="InterPro" id="IPR003594">
    <property type="entry name" value="HATPase_dom"/>
</dbReference>
<feature type="transmembrane region" description="Helical" evidence="9">
    <location>
        <begin position="178"/>
        <end position="197"/>
    </location>
</feature>
<comment type="caution">
    <text evidence="12">The sequence shown here is derived from an EMBL/GenBank/DDBJ whole genome shotgun (WGS) entry which is preliminary data.</text>
</comment>
<dbReference type="SMART" id="SM00304">
    <property type="entry name" value="HAMP"/>
    <property type="match status" value="1"/>
</dbReference>
<dbReference type="SMART" id="SM00387">
    <property type="entry name" value="HATPase_c"/>
    <property type="match status" value="1"/>
</dbReference>
<dbReference type="SUPFAM" id="SSF55874">
    <property type="entry name" value="ATPase domain of HSP90 chaperone/DNA topoisomerase II/histidine kinase"/>
    <property type="match status" value="1"/>
</dbReference>
<evidence type="ECO:0000256" key="3">
    <source>
        <dbReference type="ARBA" id="ARBA00012438"/>
    </source>
</evidence>
<accession>A0ABV2J127</accession>
<dbReference type="EC" id="2.7.13.3" evidence="3"/>
<gene>
    <name evidence="12" type="ORF">ABID16_001923</name>
</gene>
<protein>
    <recommendedName>
        <fullName evidence="3">histidine kinase</fullName>
        <ecNumber evidence="3">2.7.13.3</ecNumber>
    </recommendedName>
</protein>
<organism evidence="12 13">
    <name type="scientific">Rhizobium aquaticum</name>
    <dbReference type="NCBI Taxonomy" id="1549636"/>
    <lineage>
        <taxon>Bacteria</taxon>
        <taxon>Pseudomonadati</taxon>
        <taxon>Pseudomonadota</taxon>
        <taxon>Alphaproteobacteria</taxon>
        <taxon>Hyphomicrobiales</taxon>
        <taxon>Rhizobiaceae</taxon>
        <taxon>Rhizobium/Agrobacterium group</taxon>
        <taxon>Rhizobium</taxon>
    </lineage>
</organism>
<evidence type="ECO:0000256" key="5">
    <source>
        <dbReference type="ARBA" id="ARBA00022679"/>
    </source>
</evidence>
<evidence type="ECO:0000256" key="9">
    <source>
        <dbReference type="SAM" id="Phobius"/>
    </source>
</evidence>
<dbReference type="PROSITE" id="PS50885">
    <property type="entry name" value="HAMP"/>
    <property type="match status" value="1"/>
</dbReference>
<keyword evidence="5" id="KW-0808">Transferase</keyword>
<sequence>MRDGRQESAAVALQEAKVRPWRGLSGRLLLLTFAFVTLAEILIFLPAIANMRLNWLSDRLNTAAAASVVVDGLKDVVLPKPVRDDTLMATDTKAIVLTKDGMRHLIAMADMPPTVDFQYNLAAVSLQRAIYDAFDELFFGGNRIIRVFCPIDKTDMKIEVVMADTSLRAAMITYSQNVLLISLVISLISAGLIFMAINRIMIRPIRRLTNSIERFSMHPEDADSIFEPGRGGDELAVAGRHLQTMQKELQKTLRQQKNLAELGLAVSKINHDMRNILASAQLISDRLGDTEDPMVKRLAPKLLRTIDRAVSYSDSVLSFGKASEAEPKRRLVRLKTVVQDVVDVLTGIGAESGLGFDVRVPDDLTVDADPDQLFRVIHNLVRNAVQALMNEPEDDAVIKQVTVSAYRTGSVVSISVDDTGPGMPQKARENLFKAFRGSARSGGTGLGLAIARELVLAHGGTIALVEKAQPGTLFRIEIPDRPIAIDGFRRHPSQTSPNA</sequence>
<keyword evidence="7 12" id="KW-0418">Kinase</keyword>
<dbReference type="CDD" id="cd00075">
    <property type="entry name" value="HATPase"/>
    <property type="match status" value="1"/>
</dbReference>
<keyword evidence="9" id="KW-1133">Transmembrane helix</keyword>
<dbReference type="EMBL" id="JBEPMB010000002">
    <property type="protein sequence ID" value="MET3613594.1"/>
    <property type="molecule type" value="Genomic_DNA"/>
</dbReference>
<dbReference type="Pfam" id="PF00672">
    <property type="entry name" value="HAMP"/>
    <property type="match status" value="1"/>
</dbReference>
<dbReference type="GO" id="GO:0016301">
    <property type="term" value="F:kinase activity"/>
    <property type="evidence" value="ECO:0007669"/>
    <property type="project" value="UniProtKB-KW"/>
</dbReference>
<evidence type="ECO:0000259" key="10">
    <source>
        <dbReference type="PROSITE" id="PS50109"/>
    </source>
</evidence>
<dbReference type="PANTHER" id="PTHR44936">
    <property type="entry name" value="SENSOR PROTEIN CREC"/>
    <property type="match status" value="1"/>
</dbReference>
<comment type="catalytic activity">
    <reaction evidence="1">
        <text>ATP + protein L-histidine = ADP + protein N-phospho-L-histidine.</text>
        <dbReference type="EC" id="2.7.13.3"/>
    </reaction>
</comment>
<evidence type="ECO:0000259" key="11">
    <source>
        <dbReference type="PROSITE" id="PS50885"/>
    </source>
</evidence>
<evidence type="ECO:0000256" key="4">
    <source>
        <dbReference type="ARBA" id="ARBA00022553"/>
    </source>
</evidence>
<evidence type="ECO:0000256" key="1">
    <source>
        <dbReference type="ARBA" id="ARBA00000085"/>
    </source>
</evidence>
<dbReference type="PRINTS" id="PR00344">
    <property type="entry name" value="BCTRLSENSOR"/>
</dbReference>
<keyword evidence="13" id="KW-1185">Reference proteome</keyword>
<keyword evidence="9" id="KW-0812">Transmembrane</keyword>
<evidence type="ECO:0000313" key="13">
    <source>
        <dbReference type="Proteomes" id="UP001549047"/>
    </source>
</evidence>
<feature type="domain" description="HAMP" evidence="11">
    <location>
        <begin position="199"/>
        <end position="254"/>
    </location>
</feature>
<comment type="subcellular location">
    <subcellularLocation>
        <location evidence="2">Membrane</location>
    </subcellularLocation>
</comment>
<keyword evidence="9" id="KW-0472">Membrane</keyword>
<evidence type="ECO:0000256" key="2">
    <source>
        <dbReference type="ARBA" id="ARBA00004370"/>
    </source>
</evidence>
<evidence type="ECO:0000256" key="6">
    <source>
        <dbReference type="ARBA" id="ARBA00022741"/>
    </source>
</evidence>
<reference evidence="12 13" key="1">
    <citation type="submission" date="2024-06" db="EMBL/GenBank/DDBJ databases">
        <title>Genomic Encyclopedia of Type Strains, Phase IV (KMG-IV): sequencing the most valuable type-strain genomes for metagenomic binning, comparative biology and taxonomic classification.</title>
        <authorList>
            <person name="Goeker M."/>
        </authorList>
    </citation>
    <scope>NUCLEOTIDE SEQUENCE [LARGE SCALE GENOMIC DNA]</scope>
    <source>
        <strain evidence="12 13">DSM 29780</strain>
    </source>
</reference>
<dbReference type="PANTHER" id="PTHR44936:SF10">
    <property type="entry name" value="SENSOR PROTEIN RSTB"/>
    <property type="match status" value="1"/>
</dbReference>
<keyword evidence="4" id="KW-0597">Phosphoprotein</keyword>
<name>A0ABV2J127_9HYPH</name>
<dbReference type="Gene3D" id="3.30.565.10">
    <property type="entry name" value="Histidine kinase-like ATPase, C-terminal domain"/>
    <property type="match status" value="1"/>
</dbReference>
<dbReference type="Pfam" id="PF02518">
    <property type="entry name" value="HATPase_c"/>
    <property type="match status" value="1"/>
</dbReference>
<dbReference type="PROSITE" id="PS50109">
    <property type="entry name" value="HIS_KIN"/>
    <property type="match status" value="1"/>
</dbReference>
<dbReference type="InterPro" id="IPR005467">
    <property type="entry name" value="His_kinase_dom"/>
</dbReference>
<evidence type="ECO:0000313" key="12">
    <source>
        <dbReference type="EMBL" id="MET3613594.1"/>
    </source>
</evidence>
<keyword evidence="8" id="KW-0067">ATP-binding</keyword>
<keyword evidence="6" id="KW-0547">Nucleotide-binding</keyword>
<feature type="transmembrane region" description="Helical" evidence="9">
    <location>
        <begin position="28"/>
        <end position="49"/>
    </location>
</feature>
<evidence type="ECO:0000256" key="8">
    <source>
        <dbReference type="ARBA" id="ARBA00022840"/>
    </source>
</evidence>
<dbReference type="InterPro" id="IPR036890">
    <property type="entry name" value="HATPase_C_sf"/>
</dbReference>
<feature type="domain" description="Histidine kinase" evidence="10">
    <location>
        <begin position="268"/>
        <end position="482"/>
    </location>
</feature>
<dbReference type="InterPro" id="IPR050980">
    <property type="entry name" value="2C_sensor_his_kinase"/>
</dbReference>
<dbReference type="RefSeq" id="WP_354556120.1">
    <property type="nucleotide sequence ID" value="NZ_JBEPMB010000002.1"/>
</dbReference>
<dbReference type="Proteomes" id="UP001549047">
    <property type="component" value="Unassembled WGS sequence"/>
</dbReference>
<proteinExistence type="predicted"/>
<dbReference type="InterPro" id="IPR004358">
    <property type="entry name" value="Sig_transdc_His_kin-like_C"/>
</dbReference>
<dbReference type="InterPro" id="IPR003660">
    <property type="entry name" value="HAMP_dom"/>
</dbReference>
<dbReference type="Gene3D" id="6.10.340.10">
    <property type="match status" value="1"/>
</dbReference>